<keyword evidence="4" id="KW-0411">Iron-sulfur</keyword>
<dbReference type="Gene3D" id="3.50.30.80">
    <property type="entry name" value="IlvD/EDD C-terminal domain-like"/>
    <property type="match status" value="1"/>
</dbReference>
<dbReference type="OrthoDB" id="3851628at2759"/>
<feature type="domain" description="Dihydroxy-acid/6-phosphogluconate dehydratase C-terminal" evidence="7">
    <location>
        <begin position="165"/>
        <end position="369"/>
    </location>
</feature>
<dbReference type="GO" id="GO:0051536">
    <property type="term" value="F:iron-sulfur cluster binding"/>
    <property type="evidence" value="ECO:0007669"/>
    <property type="project" value="UniProtKB-KW"/>
</dbReference>
<dbReference type="STRING" id="573508.A0A1E3BTP1"/>
<dbReference type="GO" id="GO:0046872">
    <property type="term" value="F:metal ion binding"/>
    <property type="evidence" value="ECO:0007669"/>
    <property type="project" value="UniProtKB-KW"/>
</dbReference>
<dbReference type="EMBL" id="JXNT01000001">
    <property type="protein sequence ID" value="ODM24359.1"/>
    <property type="molecule type" value="Genomic_DNA"/>
</dbReference>
<evidence type="ECO:0000256" key="5">
    <source>
        <dbReference type="ARBA" id="ARBA00023239"/>
    </source>
</evidence>
<sequence>MACITAALGLIPVQGASAPAVSAARIRIAEQTGANAVAAAQNRRTPQTILSAESFYNAATVIQAIGGSTNAMVHLMAIINRHPGVKGLINLNTLDDVGRRTPLLVDLKPSGDNYMNDFHNAGGMLCLLHLLRPLLHLSAKTITGETLGEFLDRNAFRDFEYSLSIIRTLSDPLHVSSSLIVVEGNIAPNGAVMNASASKDKRFLRHTGPAVVFENSHDLASRLDDPDLDVTADSVLVLKGIGPIGNPGMPEAGMIPIPRKLAARGVADMLRISDGRMSGTAGGMIVLHISPESAIPESPFGVVRSGDLIVFDAEKRVLRVDISDEELQARIEQRRREIVDTSQSWKERQTRRGYRGLYERSVNQAYEGADFDFLTAVGVA</sequence>
<dbReference type="SUPFAM" id="SSF143975">
    <property type="entry name" value="IlvD/EDD N-terminal domain-like"/>
    <property type="match status" value="1"/>
</dbReference>
<evidence type="ECO:0000259" key="6">
    <source>
        <dbReference type="Pfam" id="PF00920"/>
    </source>
</evidence>
<protein>
    <recommendedName>
        <fullName evidence="11">Dihydroxy-acid dehydratase</fullName>
    </recommendedName>
</protein>
<comment type="caution">
    <text evidence="8">The sequence shown here is derived from an EMBL/GenBank/DDBJ whole genome shotgun (WGS) entry which is preliminary data.</text>
</comment>
<comment type="similarity">
    <text evidence="1">Belongs to the IlvD/Edd family.</text>
</comment>
<reference evidence="8 10" key="1">
    <citation type="journal article" date="2016" name="BMC Genomics">
        <title>Comparative genomic and transcriptomic analyses of the Fuzhuan brick tea-fermentation fungus Aspergillus cristatus.</title>
        <authorList>
            <person name="Ge Y."/>
            <person name="Wang Y."/>
            <person name="Liu Y."/>
            <person name="Tan Y."/>
            <person name="Ren X."/>
            <person name="Zhang X."/>
            <person name="Hyde K.D."/>
            <person name="Liu Y."/>
            <person name="Liu Z."/>
        </authorList>
    </citation>
    <scope>NUCLEOTIDE SEQUENCE [LARGE SCALE GENOMIC DNA]</scope>
    <source>
        <strain evidence="8 10">GZAAS20.1005</strain>
    </source>
</reference>
<dbReference type="InterPro" id="IPR056740">
    <property type="entry name" value="ILV_EDD_C"/>
</dbReference>
<organism evidence="8 10">
    <name type="scientific">Aspergillus cristatus</name>
    <name type="common">Chinese Fuzhuan brick tea-fermentation fungus</name>
    <name type="synonym">Eurotium cristatum</name>
    <dbReference type="NCBI Taxonomy" id="573508"/>
    <lineage>
        <taxon>Eukaryota</taxon>
        <taxon>Fungi</taxon>
        <taxon>Dikarya</taxon>
        <taxon>Ascomycota</taxon>
        <taxon>Pezizomycotina</taxon>
        <taxon>Eurotiomycetes</taxon>
        <taxon>Eurotiomycetidae</taxon>
        <taxon>Eurotiales</taxon>
        <taxon>Aspergillaceae</taxon>
        <taxon>Aspergillus</taxon>
        <taxon>Aspergillus subgen. Aspergillus</taxon>
    </lineage>
</organism>
<dbReference type="PANTHER" id="PTHR43183">
    <property type="entry name" value="HYPOTHETICAL DIHYDROXYACID DEHYDRATASE (EUROFUNG)-RELATED"/>
    <property type="match status" value="1"/>
</dbReference>
<dbReference type="Pfam" id="PF24877">
    <property type="entry name" value="ILV_EDD_C"/>
    <property type="match status" value="1"/>
</dbReference>
<evidence type="ECO:0000256" key="3">
    <source>
        <dbReference type="ARBA" id="ARBA00023004"/>
    </source>
</evidence>
<evidence type="ECO:0000256" key="1">
    <source>
        <dbReference type="ARBA" id="ARBA00006486"/>
    </source>
</evidence>
<keyword evidence="5" id="KW-0456">Lyase</keyword>
<dbReference type="InterPro" id="IPR000581">
    <property type="entry name" value="ILV_EDD_N"/>
</dbReference>
<evidence type="ECO:0000259" key="7">
    <source>
        <dbReference type="Pfam" id="PF24877"/>
    </source>
</evidence>
<dbReference type="VEuPathDB" id="FungiDB:SI65_01932"/>
<dbReference type="GO" id="GO:0016829">
    <property type="term" value="F:lyase activity"/>
    <property type="evidence" value="ECO:0007669"/>
    <property type="project" value="UniProtKB-KW"/>
</dbReference>
<dbReference type="VEuPathDB" id="FungiDB:SI65_01949"/>
<dbReference type="EMBL" id="JXNT01000001">
    <property type="protein sequence ID" value="ODM24342.1"/>
    <property type="molecule type" value="Genomic_DNA"/>
</dbReference>
<dbReference type="Proteomes" id="UP000094569">
    <property type="component" value="Unassembled WGS sequence"/>
</dbReference>
<accession>A0A1E3BTP1</accession>
<gene>
    <name evidence="8" type="ORF">SI65_01932</name>
    <name evidence="9" type="ORF">SI65_01949</name>
</gene>
<dbReference type="PANTHER" id="PTHR43183:SF1">
    <property type="entry name" value="HYPOTHETICAL DIHYDROXY-ACID DEHYDRATASE (EUROFUNG)-RELATED"/>
    <property type="match status" value="1"/>
</dbReference>
<dbReference type="SUPFAM" id="SSF52016">
    <property type="entry name" value="LeuD/IlvD-like"/>
    <property type="match status" value="1"/>
</dbReference>
<keyword evidence="3" id="KW-0408">Iron</keyword>
<keyword evidence="2" id="KW-0479">Metal-binding</keyword>
<evidence type="ECO:0000313" key="9">
    <source>
        <dbReference type="EMBL" id="ODM24359.1"/>
    </source>
</evidence>
<dbReference type="InterPro" id="IPR042096">
    <property type="entry name" value="Dihydro-acid_dehy_C"/>
</dbReference>
<feature type="domain" description="Dihydroxy-acid/6-phosphogluconate dehydratase N-terminal" evidence="6">
    <location>
        <begin position="1"/>
        <end position="149"/>
    </location>
</feature>
<dbReference type="Pfam" id="PF00920">
    <property type="entry name" value="ILVD_EDD_N"/>
    <property type="match status" value="1"/>
</dbReference>
<evidence type="ECO:0000256" key="4">
    <source>
        <dbReference type="ARBA" id="ARBA00023014"/>
    </source>
</evidence>
<keyword evidence="10" id="KW-1185">Reference proteome</keyword>
<proteinExistence type="inferred from homology"/>
<evidence type="ECO:0000256" key="2">
    <source>
        <dbReference type="ARBA" id="ARBA00022723"/>
    </source>
</evidence>
<dbReference type="InterPro" id="IPR037237">
    <property type="entry name" value="IlvD/EDD_N"/>
</dbReference>
<evidence type="ECO:0008006" key="11">
    <source>
        <dbReference type="Google" id="ProtNLM"/>
    </source>
</evidence>
<name>A0A1E3BTP1_ASPCR</name>
<evidence type="ECO:0000313" key="10">
    <source>
        <dbReference type="Proteomes" id="UP000094569"/>
    </source>
</evidence>
<evidence type="ECO:0000313" key="8">
    <source>
        <dbReference type="EMBL" id="ODM24342.1"/>
    </source>
</evidence>
<dbReference type="AlphaFoldDB" id="A0A1E3BTP1"/>
<dbReference type="InterPro" id="IPR052352">
    <property type="entry name" value="Sugar_Degrad_Dehydratases"/>
</dbReference>